<reference evidence="1" key="1">
    <citation type="submission" date="2020-05" db="EMBL/GenBank/DDBJ databases">
        <authorList>
            <person name="Chiriac C."/>
            <person name="Salcher M."/>
            <person name="Ghai R."/>
            <person name="Kavagutti S V."/>
        </authorList>
    </citation>
    <scope>NUCLEOTIDE SEQUENCE</scope>
</reference>
<sequence>MDTGTYKDGIGEENIWTIDKPDYSIKFIFNKDNGTKVIGCLDFNSDKLKFEGDMEESAKIFMEYLLKSFNQKIEEIKAEAWSNGYDEGNDV</sequence>
<gene>
    <name evidence="1" type="ORF">UFOVP760_23</name>
</gene>
<proteinExistence type="predicted"/>
<accession>A0A6J7X935</accession>
<organism evidence="1">
    <name type="scientific">uncultured Caudovirales phage</name>
    <dbReference type="NCBI Taxonomy" id="2100421"/>
    <lineage>
        <taxon>Viruses</taxon>
        <taxon>Duplodnaviria</taxon>
        <taxon>Heunggongvirae</taxon>
        <taxon>Uroviricota</taxon>
        <taxon>Caudoviricetes</taxon>
        <taxon>Peduoviridae</taxon>
        <taxon>Maltschvirus</taxon>
        <taxon>Maltschvirus maltsch</taxon>
    </lineage>
</organism>
<evidence type="ECO:0000313" key="1">
    <source>
        <dbReference type="EMBL" id="CAB5226244.1"/>
    </source>
</evidence>
<dbReference type="EMBL" id="LR798360">
    <property type="protein sequence ID" value="CAB5226244.1"/>
    <property type="molecule type" value="Genomic_DNA"/>
</dbReference>
<protein>
    <submittedName>
        <fullName evidence="1">Uncharacterized protein</fullName>
    </submittedName>
</protein>
<name>A0A6J7X935_9CAUD</name>